<feature type="compositionally biased region" description="Basic and acidic residues" evidence="1">
    <location>
        <begin position="146"/>
        <end position="157"/>
    </location>
</feature>
<feature type="region of interest" description="Disordered" evidence="1">
    <location>
        <begin position="146"/>
        <end position="186"/>
    </location>
</feature>
<evidence type="ECO:0000313" key="3">
    <source>
        <dbReference type="Proteomes" id="UP000044602"/>
    </source>
</evidence>
<dbReference type="Proteomes" id="UP000044602">
    <property type="component" value="Unassembled WGS sequence"/>
</dbReference>
<feature type="compositionally biased region" description="Basic residues" evidence="1">
    <location>
        <begin position="158"/>
        <end position="176"/>
    </location>
</feature>
<gene>
    <name evidence="2" type="ORF">BN1708_018018</name>
</gene>
<evidence type="ECO:0000256" key="1">
    <source>
        <dbReference type="SAM" id="MobiDB-lite"/>
    </source>
</evidence>
<organism evidence="2 3">
    <name type="scientific">Verticillium longisporum</name>
    <name type="common">Verticillium dahliae var. longisporum</name>
    <dbReference type="NCBI Taxonomy" id="100787"/>
    <lineage>
        <taxon>Eukaryota</taxon>
        <taxon>Fungi</taxon>
        <taxon>Dikarya</taxon>
        <taxon>Ascomycota</taxon>
        <taxon>Pezizomycotina</taxon>
        <taxon>Sordariomycetes</taxon>
        <taxon>Hypocreomycetidae</taxon>
        <taxon>Glomerellales</taxon>
        <taxon>Plectosphaerellaceae</taxon>
        <taxon>Verticillium</taxon>
    </lineage>
</organism>
<feature type="compositionally biased region" description="Low complexity" evidence="1">
    <location>
        <begin position="177"/>
        <end position="186"/>
    </location>
</feature>
<protein>
    <submittedName>
        <fullName evidence="2">Uncharacterized protein</fullName>
    </submittedName>
</protein>
<evidence type="ECO:0000313" key="2">
    <source>
        <dbReference type="EMBL" id="CRK23318.1"/>
    </source>
</evidence>
<name>A0A0G4LMV4_VERLO</name>
<accession>A0A0G4LMV4</accession>
<sequence>RPQPLPRPPRPSPIRRLQCLWRSLRDRRRRRQDSSLQSPQGRRLAPLRYLGRTWRRDSRASVASSDRLPESAGLPRWLRPLQALGRRPVRCPGPPLQRWLLSYPLRQARVRDAFQQGSLPLLLHQAQRGDTPHLPCPPRRRRQPLRLRERPAREPVRVHPHRRFCRRPQARARRRGQLQGRVRPQP</sequence>
<dbReference type="AlphaFoldDB" id="A0A0G4LMV4"/>
<reference evidence="2 3" key="1">
    <citation type="submission" date="2015-05" db="EMBL/GenBank/DDBJ databases">
        <authorList>
            <person name="Wang D.B."/>
            <person name="Wang M."/>
        </authorList>
    </citation>
    <scope>NUCLEOTIDE SEQUENCE [LARGE SCALE GENOMIC DNA]</scope>
    <source>
        <strain evidence="2">VL1</strain>
    </source>
</reference>
<feature type="non-terminal residue" evidence="2">
    <location>
        <position position="1"/>
    </location>
</feature>
<proteinExistence type="predicted"/>
<dbReference type="EMBL" id="CVQH01015447">
    <property type="protein sequence ID" value="CRK23318.1"/>
    <property type="molecule type" value="Genomic_DNA"/>
</dbReference>
<keyword evidence="3" id="KW-1185">Reference proteome</keyword>